<reference evidence="5 6" key="1">
    <citation type="submission" date="2018-01" db="EMBL/GenBank/DDBJ databases">
        <title>Co-occurrence of chitin degradation, pigmentation and bioactivity in marine Pseudoalteromonas.</title>
        <authorList>
            <person name="Paulsen S."/>
            <person name="Gram L."/>
            <person name="Machado H."/>
        </authorList>
    </citation>
    <scope>NUCLEOTIDE SEQUENCE [LARGE SCALE GENOMIC DNA]</scope>
    <source>
        <strain evidence="5 6">S1946</strain>
    </source>
</reference>
<dbReference type="InterPro" id="IPR014718">
    <property type="entry name" value="GH-type_carb-bd"/>
</dbReference>
<dbReference type="Gene3D" id="3.20.20.70">
    <property type="entry name" value="Aldolase class I"/>
    <property type="match status" value="1"/>
</dbReference>
<dbReference type="RefSeq" id="WP_130244522.1">
    <property type="nucleotide sequence ID" value="NZ_PPUZ01000017.1"/>
</dbReference>
<feature type="chain" id="PRO_5020838972" evidence="1">
    <location>
        <begin position="26"/>
        <end position="685"/>
    </location>
</feature>
<name>A0A4Q7EHY0_9GAMM</name>
<feature type="domain" description="Glycosyl-hydrolase 97 C-terminal oligomerisation" evidence="4">
    <location>
        <begin position="577"/>
        <end position="683"/>
    </location>
</feature>
<dbReference type="AlphaFoldDB" id="A0A4Q7EHY0"/>
<accession>A0A4Q7EHY0</accession>
<proteinExistence type="predicted"/>
<feature type="signal peptide" evidence="1">
    <location>
        <begin position="1"/>
        <end position="25"/>
    </location>
</feature>
<dbReference type="Gene3D" id="2.70.98.10">
    <property type="match status" value="1"/>
</dbReference>
<dbReference type="GO" id="GO:0030246">
    <property type="term" value="F:carbohydrate binding"/>
    <property type="evidence" value="ECO:0007669"/>
    <property type="project" value="InterPro"/>
</dbReference>
<keyword evidence="1" id="KW-0732">Signal</keyword>
<dbReference type="Pfam" id="PF14508">
    <property type="entry name" value="GH97_N"/>
    <property type="match status" value="1"/>
</dbReference>
<sequence length="685" mass="76987">MRLVFSATGIAATLVAGLFTGATHAATHSVSSPDGKLTFQISDDHSQPSYQVTFNNKAVINPSRLGFDFARAPSLRDGLTISSTQRNSADERWQQPWGEAREIRDHHNELVVTLADSQSKQAQYQLRVRVFDDGIGFRYEVAHDSARYITRELTEFAVADSDKATAWWIPARGWNRYEYTYKTTPLHDATHVHTPFTLKNKDGVHVSIHEAALVDYAAMTLNQRRPGTFISDLTPWSDGIAVKTNGQFNTPWRTIQVGAQATDLLNSRLILNLNEPNKLGDVSWVEPGKYLGIWWGMHIGKNTWGSGEKHGATTERTKEYLSFAAEHGFDGVLVEGWNTGWDGDWFYNGDVFSFTEAYPDFDLDAIAKHGEQVGARLIGHHETSGNVSNYRDQMADAFALYEKAGVRQVKTGYVADGGNIKRIDERGHARFEWHDGQFMVNEYLDNVKLAAKHKISINTHEPIKDTGLRRTYPNWLTREGARGQEFNAWGTPPNPPEHTTMLAYTRMLSGPMDFTPGIFDMSFNGLGDKTNRPQTTLAKQLALYVVLYSPVQMAADLPENYLARADAFQFIKDVPADWEQSIALTGEVGDYVVFARKERKRGKYSGKDWYLGAITDEQARSIDVKLDFLEPGQRFEAQIYQDGPKAEWKHNPYDLSIQKQIVTAQDTLTLKLATSGGTAIRFKAL</sequence>
<comment type="caution">
    <text evidence="5">The sequence shown here is derived from an EMBL/GenBank/DDBJ whole genome shotgun (WGS) entry which is preliminary data.</text>
</comment>
<protein>
    <submittedName>
        <fullName evidence="5">Alpha-glucosidase</fullName>
    </submittedName>
</protein>
<dbReference type="InterPro" id="IPR052720">
    <property type="entry name" value="Glycosyl_hydrolase_97"/>
</dbReference>
<dbReference type="InterPro" id="IPR029486">
    <property type="entry name" value="GH97_N"/>
</dbReference>
<dbReference type="Pfam" id="PF10566">
    <property type="entry name" value="Glyco_hydro_97"/>
    <property type="match status" value="1"/>
</dbReference>
<evidence type="ECO:0000259" key="2">
    <source>
        <dbReference type="Pfam" id="PF10566"/>
    </source>
</evidence>
<evidence type="ECO:0000259" key="3">
    <source>
        <dbReference type="Pfam" id="PF14508"/>
    </source>
</evidence>
<evidence type="ECO:0000259" key="4">
    <source>
        <dbReference type="Pfam" id="PF14509"/>
    </source>
</evidence>
<dbReference type="EMBL" id="PPUZ01000017">
    <property type="protein sequence ID" value="RZM83556.1"/>
    <property type="molecule type" value="Genomic_DNA"/>
</dbReference>
<dbReference type="SUPFAM" id="SSF51445">
    <property type="entry name" value="(Trans)glycosidases"/>
    <property type="match status" value="1"/>
</dbReference>
<dbReference type="InterPro" id="IPR017853">
    <property type="entry name" value="GH"/>
</dbReference>
<dbReference type="InterPro" id="IPR019563">
    <property type="entry name" value="GH97_catalytic"/>
</dbReference>
<feature type="domain" description="Glycosyl-hydrolase 97 catalytic" evidence="2">
    <location>
        <begin position="294"/>
        <end position="481"/>
    </location>
</feature>
<evidence type="ECO:0000256" key="1">
    <source>
        <dbReference type="SAM" id="SignalP"/>
    </source>
</evidence>
<dbReference type="InterPro" id="IPR013785">
    <property type="entry name" value="Aldolase_TIM"/>
</dbReference>
<evidence type="ECO:0000313" key="5">
    <source>
        <dbReference type="EMBL" id="RZM83556.1"/>
    </source>
</evidence>
<evidence type="ECO:0000313" key="6">
    <source>
        <dbReference type="Proteomes" id="UP000292345"/>
    </source>
</evidence>
<dbReference type="InterPro" id="IPR029483">
    <property type="entry name" value="GH97_C"/>
</dbReference>
<feature type="domain" description="Glycosyl-hydrolase 97 N-terminal" evidence="3">
    <location>
        <begin position="30"/>
        <end position="276"/>
    </location>
</feature>
<dbReference type="Pfam" id="PF14509">
    <property type="entry name" value="GH97_C"/>
    <property type="match status" value="1"/>
</dbReference>
<dbReference type="Proteomes" id="UP000292345">
    <property type="component" value="Unassembled WGS sequence"/>
</dbReference>
<organism evidence="5 6">
    <name type="scientific">Pseudoalteromonas rubra</name>
    <dbReference type="NCBI Taxonomy" id="43658"/>
    <lineage>
        <taxon>Bacteria</taxon>
        <taxon>Pseudomonadati</taxon>
        <taxon>Pseudomonadota</taxon>
        <taxon>Gammaproteobacteria</taxon>
        <taxon>Alteromonadales</taxon>
        <taxon>Pseudoalteromonadaceae</taxon>
        <taxon>Pseudoalteromonas</taxon>
    </lineage>
</organism>
<dbReference type="PANTHER" id="PTHR35803">
    <property type="entry name" value="GLUCAN 1,4-ALPHA-GLUCOSIDASE SUSB-RELATED"/>
    <property type="match status" value="1"/>
</dbReference>
<dbReference type="PANTHER" id="PTHR35803:SF1">
    <property type="entry name" value="GLUCAN 1,4-ALPHA-GLUCOSIDASE SUSB"/>
    <property type="match status" value="1"/>
</dbReference>
<gene>
    <name evidence="5" type="ORF">C3B51_06405</name>
</gene>